<dbReference type="STRING" id="121845.A0A3Q0IN59"/>
<keyword evidence="2" id="KW-0812">Transmembrane</keyword>
<gene>
    <name evidence="4" type="primary">LOC103524557</name>
</gene>
<feature type="transmembrane region" description="Helical" evidence="2">
    <location>
        <begin position="27"/>
        <end position="50"/>
    </location>
</feature>
<evidence type="ECO:0000313" key="4">
    <source>
        <dbReference type="RefSeq" id="XP_026675740.1"/>
    </source>
</evidence>
<protein>
    <submittedName>
        <fullName evidence="4">Uncharacterized protein LOC103524557</fullName>
    </submittedName>
</protein>
<dbReference type="AlphaFoldDB" id="A0A3Q0IN59"/>
<keyword evidence="3" id="KW-1185">Reference proteome</keyword>
<evidence type="ECO:0000256" key="2">
    <source>
        <dbReference type="SAM" id="Phobius"/>
    </source>
</evidence>
<dbReference type="GeneID" id="103524557"/>
<sequence length="139" mass="15544">MGPRCDEPRISELVRPGKADSPESGRAVSIAGMLLALVLVSAILAIWLYYRKRVKDLKTEIVENQTVHYNRNVSPDPTHFENPAYSFSPSPGYAPDGACALPGSYPNNMINNFNQPRTKLNNLERERSLDCDSDSYRSE</sequence>
<feature type="compositionally biased region" description="Basic and acidic residues" evidence="1">
    <location>
        <begin position="1"/>
        <end position="23"/>
    </location>
</feature>
<name>A0A3Q0IN59_DIACI</name>
<proteinExistence type="predicted"/>
<dbReference type="PaxDb" id="121845-A0A3Q0IN59"/>
<dbReference type="Proteomes" id="UP000079169">
    <property type="component" value="Unplaced"/>
</dbReference>
<evidence type="ECO:0000256" key="1">
    <source>
        <dbReference type="SAM" id="MobiDB-lite"/>
    </source>
</evidence>
<dbReference type="KEGG" id="dci:103524557"/>
<dbReference type="RefSeq" id="XP_026675740.1">
    <property type="nucleotide sequence ID" value="XM_026819939.1"/>
</dbReference>
<accession>A0A3Q0IN59</accession>
<feature type="region of interest" description="Disordered" evidence="1">
    <location>
        <begin position="1"/>
        <end position="24"/>
    </location>
</feature>
<organism evidence="3 4">
    <name type="scientific">Diaphorina citri</name>
    <name type="common">Asian citrus psyllid</name>
    <dbReference type="NCBI Taxonomy" id="121845"/>
    <lineage>
        <taxon>Eukaryota</taxon>
        <taxon>Metazoa</taxon>
        <taxon>Ecdysozoa</taxon>
        <taxon>Arthropoda</taxon>
        <taxon>Hexapoda</taxon>
        <taxon>Insecta</taxon>
        <taxon>Pterygota</taxon>
        <taxon>Neoptera</taxon>
        <taxon>Paraneoptera</taxon>
        <taxon>Hemiptera</taxon>
        <taxon>Sternorrhyncha</taxon>
        <taxon>Psylloidea</taxon>
        <taxon>Psyllidae</taxon>
        <taxon>Diaphorininae</taxon>
        <taxon>Diaphorina</taxon>
    </lineage>
</organism>
<reference evidence="4" key="1">
    <citation type="submission" date="2025-08" db="UniProtKB">
        <authorList>
            <consortium name="RefSeq"/>
        </authorList>
    </citation>
    <scope>IDENTIFICATION</scope>
</reference>
<evidence type="ECO:0000313" key="3">
    <source>
        <dbReference type="Proteomes" id="UP000079169"/>
    </source>
</evidence>
<keyword evidence="2" id="KW-0472">Membrane</keyword>
<keyword evidence="2" id="KW-1133">Transmembrane helix</keyword>